<protein>
    <recommendedName>
        <fullName evidence="7">Gnk2-homologous domain-containing protein</fullName>
    </recommendedName>
</protein>
<feature type="domain" description="Gnk2-homologous" evidence="7">
    <location>
        <begin position="151"/>
        <end position="258"/>
    </location>
</feature>
<evidence type="ECO:0000256" key="3">
    <source>
        <dbReference type="ARBA" id="ARBA00022729"/>
    </source>
</evidence>
<dbReference type="EMBL" id="JAJJMA010111419">
    <property type="protein sequence ID" value="MCL7031370.1"/>
    <property type="molecule type" value="Genomic_DNA"/>
</dbReference>
<dbReference type="GO" id="GO:0005576">
    <property type="term" value="C:extracellular region"/>
    <property type="evidence" value="ECO:0007669"/>
    <property type="project" value="UniProtKB-SubCell"/>
</dbReference>
<feature type="non-terminal residue" evidence="8">
    <location>
        <position position="316"/>
    </location>
</feature>
<dbReference type="CDD" id="cd23509">
    <property type="entry name" value="Gnk2-like"/>
    <property type="match status" value="2"/>
</dbReference>
<feature type="transmembrane region" description="Helical" evidence="6">
    <location>
        <begin position="282"/>
        <end position="306"/>
    </location>
</feature>
<dbReference type="AlphaFoldDB" id="A0AA41V1X6"/>
<dbReference type="FunFam" id="3.30.430.20:FF:000003">
    <property type="entry name" value="Cysteine-rich RLK (RECEPTOR-like protein kinase) 10"/>
    <property type="match status" value="1"/>
</dbReference>
<keyword evidence="4" id="KW-0677">Repeat</keyword>
<comment type="similarity">
    <text evidence="5">Belongs to the cysteine-rich repeat secretory protein family.</text>
</comment>
<comment type="caution">
    <text evidence="8">The sequence shown here is derived from an EMBL/GenBank/DDBJ whole genome shotgun (WGS) entry which is preliminary data.</text>
</comment>
<evidence type="ECO:0000313" key="9">
    <source>
        <dbReference type="Proteomes" id="UP001177140"/>
    </source>
</evidence>
<keyword evidence="2" id="KW-0964">Secreted</keyword>
<accession>A0AA41V1X6</accession>
<dbReference type="PANTHER" id="PTHR32411">
    <property type="entry name" value="CYSTEINE-RICH REPEAT SECRETORY PROTEIN 38-RELATED"/>
    <property type="match status" value="1"/>
</dbReference>
<dbReference type="InterPro" id="IPR002902">
    <property type="entry name" value="GNK2"/>
</dbReference>
<keyword evidence="6" id="KW-0812">Transmembrane</keyword>
<dbReference type="Pfam" id="PF01657">
    <property type="entry name" value="Stress-antifung"/>
    <property type="match status" value="2"/>
</dbReference>
<keyword evidence="6" id="KW-1133">Transmembrane helix</keyword>
<proteinExistence type="inferred from homology"/>
<reference evidence="8" key="1">
    <citation type="submission" date="2022-03" db="EMBL/GenBank/DDBJ databases">
        <title>A functionally conserved STORR gene fusion in Papaver species that diverged 16.8 million years ago.</title>
        <authorList>
            <person name="Catania T."/>
        </authorList>
    </citation>
    <scope>NUCLEOTIDE SEQUENCE</scope>
    <source>
        <strain evidence="8">S-191538</strain>
    </source>
</reference>
<keyword evidence="6" id="KW-0472">Membrane</keyword>
<feature type="domain" description="Gnk2-homologous" evidence="7">
    <location>
        <begin position="38"/>
        <end position="145"/>
    </location>
</feature>
<evidence type="ECO:0000256" key="5">
    <source>
        <dbReference type="ARBA" id="ARBA00038515"/>
    </source>
</evidence>
<sequence>MIIRNKNMGCFNLVSIVFVYLFCFSNLLISIEHASAQPTYVYHFCLGDNYTTNSTFSKNLNLLLPSLSSANPSVTRNGYYNNTVGRNPDMVYGSLQCRGDISVEDCQGCVKVATEDINKDERCPNSKQAIIFYDECLLRYSNQNYFTTMQDKPGVYLWNTKNISNPDQFRPVRADLLIRIAGQAVSSNGSINFATGDTNFTNRIKVYGLVQCTADIPSGSCYQCLFGAISEIPNCCDGSQGGRVVRPSCNWRYEIYPFFKPQLPPSTNTTAHNANRNNSSKLVISIVVPLVIIVLSAIAFWFFCLWRKKTKTKKLE</sequence>
<dbReference type="Gene3D" id="3.30.430.20">
    <property type="entry name" value="Gnk2 domain, C-X8-C-X2-C motif"/>
    <property type="match status" value="2"/>
</dbReference>
<dbReference type="InterPro" id="IPR038408">
    <property type="entry name" value="GNK2_sf"/>
</dbReference>
<dbReference type="PANTHER" id="PTHR32411:SF43">
    <property type="entry name" value="CYSTEINE-RICH REPEAT SECRETORY PROTEIN 38"/>
    <property type="match status" value="1"/>
</dbReference>
<keyword evidence="9" id="KW-1185">Reference proteome</keyword>
<evidence type="ECO:0000256" key="4">
    <source>
        <dbReference type="ARBA" id="ARBA00022737"/>
    </source>
</evidence>
<dbReference type="Proteomes" id="UP001177140">
    <property type="component" value="Unassembled WGS sequence"/>
</dbReference>
<comment type="subcellular location">
    <subcellularLocation>
        <location evidence="1">Secreted</location>
    </subcellularLocation>
</comment>
<name>A0AA41V1X6_PAPNU</name>
<evidence type="ECO:0000256" key="2">
    <source>
        <dbReference type="ARBA" id="ARBA00022525"/>
    </source>
</evidence>
<dbReference type="PROSITE" id="PS51473">
    <property type="entry name" value="GNK2"/>
    <property type="match status" value="2"/>
</dbReference>
<evidence type="ECO:0000313" key="8">
    <source>
        <dbReference type="EMBL" id="MCL7031370.1"/>
    </source>
</evidence>
<keyword evidence="3" id="KW-0732">Signal</keyword>
<dbReference type="InterPro" id="IPR050581">
    <property type="entry name" value="CRR_secretory_protein"/>
</dbReference>
<evidence type="ECO:0000256" key="1">
    <source>
        <dbReference type="ARBA" id="ARBA00004613"/>
    </source>
</evidence>
<evidence type="ECO:0000256" key="6">
    <source>
        <dbReference type="SAM" id="Phobius"/>
    </source>
</evidence>
<dbReference type="FunFam" id="3.30.430.20:FF:000002">
    <property type="entry name" value="Cysteine-rich receptor-like protein kinase 10"/>
    <property type="match status" value="1"/>
</dbReference>
<gene>
    <name evidence="8" type="ORF">MKW94_009134</name>
</gene>
<evidence type="ECO:0000259" key="7">
    <source>
        <dbReference type="PROSITE" id="PS51473"/>
    </source>
</evidence>
<organism evidence="8 9">
    <name type="scientific">Papaver nudicaule</name>
    <name type="common">Iceland poppy</name>
    <dbReference type="NCBI Taxonomy" id="74823"/>
    <lineage>
        <taxon>Eukaryota</taxon>
        <taxon>Viridiplantae</taxon>
        <taxon>Streptophyta</taxon>
        <taxon>Embryophyta</taxon>
        <taxon>Tracheophyta</taxon>
        <taxon>Spermatophyta</taxon>
        <taxon>Magnoliopsida</taxon>
        <taxon>Ranunculales</taxon>
        <taxon>Papaveraceae</taxon>
        <taxon>Papaveroideae</taxon>
        <taxon>Papaver</taxon>
    </lineage>
</organism>